<proteinExistence type="predicted"/>
<sequence>MVGVATAVVPSAIRPELAELRTAMQSVPIEADDVGRRVTRQRRLRQLVDDGELLGWAASEDVDSTASPIHRI</sequence>
<comment type="caution">
    <text evidence="1">The sequence shown here is derived from an EMBL/GenBank/DDBJ whole genome shotgun (WGS) entry which is preliminary data.</text>
</comment>
<protein>
    <submittedName>
        <fullName evidence="1">Uncharacterized protein</fullName>
    </submittedName>
</protein>
<evidence type="ECO:0000313" key="2">
    <source>
        <dbReference type="Proteomes" id="UP000011559"/>
    </source>
</evidence>
<gene>
    <name evidence="1" type="ORF">C457_10896</name>
</gene>
<accession>M0GBI8</accession>
<dbReference type="Proteomes" id="UP000011559">
    <property type="component" value="Unassembled WGS sequence"/>
</dbReference>
<reference evidence="1 2" key="1">
    <citation type="journal article" date="2014" name="PLoS Genet.">
        <title>Phylogenetically driven sequencing of extremely halophilic archaea reveals strategies for static and dynamic osmo-response.</title>
        <authorList>
            <person name="Becker E.A."/>
            <person name="Seitzer P.M."/>
            <person name="Tritt A."/>
            <person name="Larsen D."/>
            <person name="Krusor M."/>
            <person name="Yao A.I."/>
            <person name="Wu D."/>
            <person name="Madern D."/>
            <person name="Eisen J.A."/>
            <person name="Darling A.E."/>
            <person name="Facciotti M.T."/>
        </authorList>
    </citation>
    <scope>NUCLEOTIDE SEQUENCE [LARGE SCALE GENOMIC DNA]</scope>
    <source>
        <strain evidence="2">DSM 18310 / JCM 13924 / TL6</strain>
    </source>
</reference>
<organism evidence="1 2">
    <name type="scientific">Haloferax prahovense (strain DSM 18310 / JCM 13924 / TL6)</name>
    <dbReference type="NCBI Taxonomy" id="1227461"/>
    <lineage>
        <taxon>Archaea</taxon>
        <taxon>Methanobacteriati</taxon>
        <taxon>Methanobacteriota</taxon>
        <taxon>Stenosarchaea group</taxon>
        <taxon>Halobacteria</taxon>
        <taxon>Halobacteriales</taxon>
        <taxon>Haloferacaceae</taxon>
        <taxon>Haloferax</taxon>
    </lineage>
</organism>
<keyword evidence="2" id="KW-1185">Reference proteome</keyword>
<evidence type="ECO:0000313" key="1">
    <source>
        <dbReference type="EMBL" id="ELZ68913.1"/>
    </source>
</evidence>
<name>M0GBI8_HALPT</name>
<dbReference type="AlphaFoldDB" id="M0GBI8"/>
<dbReference type="EMBL" id="AOLG01000031">
    <property type="protein sequence ID" value="ELZ68913.1"/>
    <property type="molecule type" value="Genomic_DNA"/>
</dbReference>